<evidence type="ECO:0000259" key="7">
    <source>
        <dbReference type="Pfam" id="PF10531"/>
    </source>
</evidence>
<feature type="domain" description="NADH-ubiquinone oxidoreductase 51kDa subunit FMN-binding" evidence="6">
    <location>
        <begin position="64"/>
        <end position="221"/>
    </location>
</feature>
<evidence type="ECO:0000313" key="9">
    <source>
        <dbReference type="EMBL" id="MFF3574893.1"/>
    </source>
</evidence>
<gene>
    <name evidence="9" type="ORF">ACFYXQ_44830</name>
</gene>
<evidence type="ECO:0000259" key="8">
    <source>
        <dbReference type="Pfam" id="PF10589"/>
    </source>
</evidence>
<dbReference type="Pfam" id="PF10589">
    <property type="entry name" value="NADH_4Fe-4S"/>
    <property type="match status" value="1"/>
</dbReference>
<evidence type="ECO:0000256" key="5">
    <source>
        <dbReference type="ARBA" id="ARBA00023014"/>
    </source>
</evidence>
<dbReference type="RefSeq" id="WP_051194178.1">
    <property type="nucleotide sequence ID" value="NZ_JBIAQY010000032.1"/>
</dbReference>
<keyword evidence="5" id="KW-0411">Iron-sulfur</keyword>
<feature type="domain" description="NADH-ubiquinone oxidoreductase 51kDa subunit iron-sulphur binding" evidence="8">
    <location>
        <begin position="332"/>
        <end position="404"/>
    </location>
</feature>
<dbReference type="Gene3D" id="3.10.20.600">
    <property type="match status" value="1"/>
</dbReference>
<sequence length="417" mass="42683">MTSPVRSALYPAPATATPARVVGATPARLVLPGVEDAQWGLGHERALGFFGPAVEPAAFLADLAQSGLRGRGGAGFPAHHKWTAVAAAPESVVVANGHEGEPASAKDRWLLTRRPHLVLDGLLLAARVTGSSEAIVYASDPEALTSVRQAVADVTAAGLVPHGVTLRVHAAPHGYVAGEESAVVQSINGRPAKPTSKPPRPFEVGVRGLPTLVSNVETLAHAAWIRRFGAAEFAQVGSAASRGTALFTITGPVAEPGVYEMSLGSTVSDLIAAAGGMRAPMRGALIGGWFNGVAVGDHGGLVCCYDAMREAGTGLGCAAITVLGPDDDILAVAGELSGWFQGESALQCGSCLSGTKAIARAFREVLRGDDTTPHLANLTRWGSTLSGRGACGLIDGAATLARTGAEELARRNPRKES</sequence>
<proteinExistence type="inferred from homology"/>
<dbReference type="Pfam" id="PF01512">
    <property type="entry name" value="Complex1_51K"/>
    <property type="match status" value="1"/>
</dbReference>
<evidence type="ECO:0000256" key="1">
    <source>
        <dbReference type="ARBA" id="ARBA00007523"/>
    </source>
</evidence>
<comment type="similarity">
    <text evidence="1">Belongs to the complex I 51 kDa subunit family.</text>
</comment>
<accession>A0ABW6SEY7</accession>
<evidence type="ECO:0000256" key="3">
    <source>
        <dbReference type="ARBA" id="ARBA00022723"/>
    </source>
</evidence>
<feature type="domain" description="Soluble ligand binding" evidence="7">
    <location>
        <begin position="247"/>
        <end position="279"/>
    </location>
</feature>
<dbReference type="Pfam" id="PF10531">
    <property type="entry name" value="SLBB"/>
    <property type="match status" value="1"/>
</dbReference>
<keyword evidence="10" id="KW-1185">Reference proteome</keyword>
<dbReference type="InterPro" id="IPR019575">
    <property type="entry name" value="Nuop51_4Fe4S-bd"/>
</dbReference>
<name>A0ABW6SEY7_9NOCA</name>
<protein>
    <submittedName>
        <fullName evidence="9">NADH-ubiquinone oxidoreductase-F iron-sulfur binding region domain-containing protein</fullName>
    </submittedName>
</protein>
<dbReference type="Gene3D" id="3.40.50.11540">
    <property type="entry name" value="NADH-ubiquinone oxidoreductase 51kDa subunit"/>
    <property type="match status" value="1"/>
</dbReference>
<dbReference type="EMBL" id="JBIAQY010000032">
    <property type="protein sequence ID" value="MFF3574893.1"/>
    <property type="molecule type" value="Genomic_DNA"/>
</dbReference>
<dbReference type="SUPFAM" id="SSF142984">
    <property type="entry name" value="Nqo1 middle domain-like"/>
    <property type="match status" value="1"/>
</dbReference>
<dbReference type="Proteomes" id="UP001601992">
    <property type="component" value="Unassembled WGS sequence"/>
</dbReference>
<dbReference type="InterPro" id="IPR037207">
    <property type="entry name" value="Nuop51_4Fe4S-bd_sf"/>
</dbReference>
<evidence type="ECO:0000256" key="4">
    <source>
        <dbReference type="ARBA" id="ARBA00023004"/>
    </source>
</evidence>
<comment type="caution">
    <text evidence="9">The sequence shown here is derived from an EMBL/GenBank/DDBJ whole genome shotgun (WGS) entry which is preliminary data.</text>
</comment>
<dbReference type="InterPro" id="IPR011538">
    <property type="entry name" value="Nuo51_FMN-bd"/>
</dbReference>
<dbReference type="PANTHER" id="PTHR43578:SF3">
    <property type="entry name" value="NADH-QUINONE OXIDOREDUCTASE SUBUNIT F"/>
    <property type="match status" value="1"/>
</dbReference>
<keyword evidence="3" id="KW-0479">Metal-binding</keyword>
<dbReference type="InterPro" id="IPR019554">
    <property type="entry name" value="Soluble_ligand-bd"/>
</dbReference>
<dbReference type="SUPFAM" id="SSF142019">
    <property type="entry name" value="Nqo1 FMN-binding domain-like"/>
    <property type="match status" value="1"/>
</dbReference>
<evidence type="ECO:0000256" key="2">
    <source>
        <dbReference type="ARBA" id="ARBA00022485"/>
    </source>
</evidence>
<evidence type="ECO:0000313" key="10">
    <source>
        <dbReference type="Proteomes" id="UP001601992"/>
    </source>
</evidence>
<dbReference type="InterPro" id="IPR037225">
    <property type="entry name" value="Nuo51_FMN-bd_sf"/>
</dbReference>
<reference evidence="9 10" key="1">
    <citation type="submission" date="2024-10" db="EMBL/GenBank/DDBJ databases">
        <title>The Natural Products Discovery Center: Release of the First 8490 Sequenced Strains for Exploring Actinobacteria Biosynthetic Diversity.</title>
        <authorList>
            <person name="Kalkreuter E."/>
            <person name="Kautsar S.A."/>
            <person name="Yang D."/>
            <person name="Bader C.D."/>
            <person name="Teijaro C.N."/>
            <person name="Fluegel L."/>
            <person name="Davis C.M."/>
            <person name="Simpson J.R."/>
            <person name="Lauterbach L."/>
            <person name="Steele A.D."/>
            <person name="Gui C."/>
            <person name="Meng S."/>
            <person name="Li G."/>
            <person name="Viehrig K."/>
            <person name="Ye F."/>
            <person name="Su P."/>
            <person name="Kiefer A.F."/>
            <person name="Nichols A."/>
            <person name="Cepeda A.J."/>
            <person name="Yan W."/>
            <person name="Fan B."/>
            <person name="Jiang Y."/>
            <person name="Adhikari A."/>
            <person name="Zheng C.-J."/>
            <person name="Schuster L."/>
            <person name="Cowan T.M."/>
            <person name="Smanski M.J."/>
            <person name="Chevrette M.G."/>
            <person name="De Carvalho L.P.S."/>
            <person name="Shen B."/>
        </authorList>
    </citation>
    <scope>NUCLEOTIDE SEQUENCE [LARGE SCALE GENOMIC DNA]</scope>
    <source>
        <strain evidence="9 10">NPDC002593</strain>
    </source>
</reference>
<keyword evidence="2" id="KW-0004">4Fe-4S</keyword>
<evidence type="ECO:0000259" key="6">
    <source>
        <dbReference type="Pfam" id="PF01512"/>
    </source>
</evidence>
<dbReference type="PANTHER" id="PTHR43578">
    <property type="entry name" value="NADH-QUINONE OXIDOREDUCTASE SUBUNIT F"/>
    <property type="match status" value="1"/>
</dbReference>
<dbReference type="SUPFAM" id="SSF140490">
    <property type="entry name" value="Nqo1C-terminal domain-like"/>
    <property type="match status" value="1"/>
</dbReference>
<dbReference type="Gene3D" id="1.20.1440.230">
    <property type="entry name" value="NADH-ubiquinone oxidoreductase 51kDa subunit, iron-sulphur binding domain"/>
    <property type="match status" value="1"/>
</dbReference>
<organism evidence="9 10">
    <name type="scientific">Nocardia jiangxiensis</name>
    <dbReference type="NCBI Taxonomy" id="282685"/>
    <lineage>
        <taxon>Bacteria</taxon>
        <taxon>Bacillati</taxon>
        <taxon>Actinomycetota</taxon>
        <taxon>Actinomycetes</taxon>
        <taxon>Mycobacteriales</taxon>
        <taxon>Nocardiaceae</taxon>
        <taxon>Nocardia</taxon>
    </lineage>
</organism>
<keyword evidence="4" id="KW-0408">Iron</keyword>